<reference evidence="2" key="1">
    <citation type="submission" date="2015-10" db="EMBL/GenBank/DDBJ databases">
        <authorList>
            <person name="Gilbert D.G."/>
        </authorList>
    </citation>
    <scope>NUCLEOTIDE SEQUENCE</scope>
</reference>
<keyword evidence="1" id="KW-0812">Transmembrane</keyword>
<organism evidence="2">
    <name type="scientific">hydrothermal vent metagenome</name>
    <dbReference type="NCBI Taxonomy" id="652676"/>
    <lineage>
        <taxon>unclassified sequences</taxon>
        <taxon>metagenomes</taxon>
        <taxon>ecological metagenomes</taxon>
    </lineage>
</organism>
<accession>A0A160TTK3</accession>
<gene>
    <name evidence="2" type="ORF">MGWOODY_XGa2740</name>
</gene>
<keyword evidence="1" id="KW-1133">Transmembrane helix</keyword>
<protein>
    <submittedName>
        <fullName evidence="2">Uncharacterized protein</fullName>
    </submittedName>
</protein>
<feature type="transmembrane region" description="Helical" evidence="1">
    <location>
        <begin position="7"/>
        <end position="25"/>
    </location>
</feature>
<proteinExistence type="predicted"/>
<dbReference type="EMBL" id="CZRL01000094">
    <property type="protein sequence ID" value="CUS53089.1"/>
    <property type="molecule type" value="Genomic_DNA"/>
</dbReference>
<sequence length="65" mass="7016">MPSLFEISGLALAIAAYAIVILTLTEPHDNIQILLFSVLLTAITFTHPLATPAAVVIRVRFINIS</sequence>
<name>A0A160TTK3_9ZZZZ</name>
<keyword evidence="1" id="KW-0472">Membrane</keyword>
<evidence type="ECO:0000256" key="1">
    <source>
        <dbReference type="SAM" id="Phobius"/>
    </source>
</evidence>
<feature type="transmembrane region" description="Helical" evidence="1">
    <location>
        <begin position="31"/>
        <end position="57"/>
    </location>
</feature>
<dbReference type="AlphaFoldDB" id="A0A160TTK3"/>
<evidence type="ECO:0000313" key="2">
    <source>
        <dbReference type="EMBL" id="CUS53089.1"/>
    </source>
</evidence>